<protein>
    <submittedName>
        <fullName evidence="9">Membrane insertase YidC/Oxa/ALB C-terminal domain-containing protein</fullName>
    </submittedName>
</protein>
<dbReference type="WBParaSite" id="TMUE_3000014666.2">
    <property type="protein sequence ID" value="TMUE_3000014666.2"/>
    <property type="gene ID" value="WBGene00289446"/>
</dbReference>
<keyword evidence="8" id="KW-1185">Reference proteome</keyword>
<reference evidence="9" key="3">
    <citation type="submission" date="2019-12" db="UniProtKB">
        <authorList>
            <consortium name="WormBaseParasite"/>
        </authorList>
    </citation>
    <scope>IDENTIFICATION</scope>
</reference>
<evidence type="ECO:0000256" key="5">
    <source>
        <dbReference type="RuleBase" id="RU003945"/>
    </source>
</evidence>
<keyword evidence="4 6" id="KW-0472">Membrane</keyword>
<evidence type="ECO:0000259" key="7">
    <source>
        <dbReference type="Pfam" id="PF02096"/>
    </source>
</evidence>
<feature type="domain" description="Membrane insertase YidC/Oxa/ALB C-terminal" evidence="7">
    <location>
        <begin position="40"/>
        <end position="266"/>
    </location>
</feature>
<evidence type="ECO:0000256" key="1">
    <source>
        <dbReference type="ARBA" id="ARBA00004141"/>
    </source>
</evidence>
<dbReference type="CDD" id="cd20069">
    <property type="entry name" value="5TM_Oxa1-like"/>
    <property type="match status" value="1"/>
</dbReference>
<evidence type="ECO:0000256" key="2">
    <source>
        <dbReference type="ARBA" id="ARBA00022692"/>
    </source>
</evidence>
<evidence type="ECO:0000313" key="8">
    <source>
        <dbReference type="Proteomes" id="UP000046395"/>
    </source>
</evidence>
<dbReference type="PANTHER" id="PTHR12428">
    <property type="entry name" value="OXA1"/>
    <property type="match status" value="1"/>
</dbReference>
<dbReference type="WBParaSite" id="TMUE_3000014666.1">
    <property type="protein sequence ID" value="TMUE_3000014666.1"/>
    <property type="gene ID" value="WBGene00289446"/>
</dbReference>
<keyword evidence="2 5" id="KW-0812">Transmembrane</keyword>
<dbReference type="Proteomes" id="UP000046395">
    <property type="component" value="Unassembled WGS sequence"/>
</dbReference>
<dbReference type="GO" id="GO:0005743">
    <property type="term" value="C:mitochondrial inner membrane"/>
    <property type="evidence" value="ECO:0007669"/>
    <property type="project" value="TreeGrafter"/>
</dbReference>
<accession>A0A5S6R4Z3</accession>
<evidence type="ECO:0000256" key="3">
    <source>
        <dbReference type="ARBA" id="ARBA00022989"/>
    </source>
</evidence>
<dbReference type="InterPro" id="IPR028055">
    <property type="entry name" value="YidC/Oxa/ALB_C"/>
</dbReference>
<dbReference type="GO" id="GO:0032977">
    <property type="term" value="F:membrane insertase activity"/>
    <property type="evidence" value="ECO:0007669"/>
    <property type="project" value="InterPro"/>
</dbReference>
<comment type="similarity">
    <text evidence="5">Belongs to the OXA1/ALB3/YidC family.</text>
</comment>
<name>A0A5S6R4Z3_TRIMR</name>
<feature type="transmembrane region" description="Helical" evidence="6">
    <location>
        <begin position="40"/>
        <end position="61"/>
    </location>
</feature>
<dbReference type="AlphaFoldDB" id="A0A5S6R4Z3"/>
<dbReference type="Pfam" id="PF02096">
    <property type="entry name" value="60KD_IMP"/>
    <property type="match status" value="1"/>
</dbReference>
<evidence type="ECO:0000256" key="4">
    <source>
        <dbReference type="ARBA" id="ARBA00023136"/>
    </source>
</evidence>
<reference evidence="8" key="1">
    <citation type="submission" date="2013-11" db="EMBL/GenBank/DDBJ databases">
        <authorList>
            <person name="Aslett M."/>
        </authorList>
    </citation>
    <scope>NUCLEOTIDE SEQUENCE [LARGE SCALE GENOMIC DNA]</scope>
    <source>
        <strain evidence="8">Edinburgh</strain>
    </source>
</reference>
<organism evidence="8 9">
    <name type="scientific">Trichuris muris</name>
    <name type="common">Mouse whipworm</name>
    <dbReference type="NCBI Taxonomy" id="70415"/>
    <lineage>
        <taxon>Eukaryota</taxon>
        <taxon>Metazoa</taxon>
        <taxon>Ecdysozoa</taxon>
        <taxon>Nematoda</taxon>
        <taxon>Enoplea</taxon>
        <taxon>Dorylaimia</taxon>
        <taxon>Trichinellida</taxon>
        <taxon>Trichuridae</taxon>
        <taxon>Trichuris</taxon>
    </lineage>
</organism>
<dbReference type="InterPro" id="IPR001708">
    <property type="entry name" value="YidC/ALB3/OXA1/COX18"/>
</dbReference>
<comment type="subcellular location">
    <subcellularLocation>
        <location evidence="1 5">Membrane</location>
        <topology evidence="1 5">Multi-pass membrane protein</topology>
    </subcellularLocation>
</comment>
<sequence>MLSCWSPAAFTSELGHFYFPPFEELRNALSALHDASGLPWWAVIVGTTLVAKLATFPLAVVSQRNAVRYLMAKPRIEQILAGVRSKIDEEAFRYRWSPSRSKMIYRTNAARILTEIYSTNDFHPFRSLSLTLAQVPIWVSLSVVIRRLCESSKQKIDRISAACEEDGIIPGDVNMMTEGCLWFPDLTVADPCFLLPLILASINYCTLQLHAMPFRGVPMGTLGKCLRYVSLAGIMVLPVASAFVPAGLCFYWVTSSATNFLMYLVLKQPVVKRRFRIPLLPTDPQRPFRDLLLYILLPSRHPLFRRKNSRK</sequence>
<evidence type="ECO:0000256" key="6">
    <source>
        <dbReference type="SAM" id="Phobius"/>
    </source>
</evidence>
<feature type="transmembrane region" description="Helical" evidence="6">
    <location>
        <begin position="225"/>
        <end position="244"/>
    </location>
</feature>
<dbReference type="STRING" id="70415.A0A5S6R4Z3"/>
<reference evidence="8" key="2">
    <citation type="submission" date="2014-03" db="EMBL/GenBank/DDBJ databases">
        <title>The whipworm genome and dual-species transcriptomics of an intimate host-pathogen interaction.</title>
        <authorList>
            <person name="Foth B.J."/>
            <person name="Tsai I.J."/>
            <person name="Reid A.J."/>
            <person name="Bancroft A.J."/>
            <person name="Nichol S."/>
            <person name="Tracey A."/>
            <person name="Holroyd N."/>
            <person name="Cotton J.A."/>
            <person name="Stanley E.J."/>
            <person name="Zarowiecki M."/>
            <person name="Liu J.Z."/>
            <person name="Huckvale T."/>
            <person name="Cooper P.J."/>
            <person name="Grencis R.K."/>
            <person name="Berriman M."/>
        </authorList>
    </citation>
    <scope>NUCLEOTIDE SEQUENCE [LARGE SCALE GENOMIC DNA]</scope>
    <source>
        <strain evidence="8">Edinburgh</strain>
    </source>
</reference>
<keyword evidence="3 6" id="KW-1133">Transmembrane helix</keyword>
<dbReference type="PANTHER" id="PTHR12428:SF65">
    <property type="entry name" value="CYTOCHROME C OXIDASE ASSEMBLY PROTEIN COX18, MITOCHONDRIAL"/>
    <property type="match status" value="1"/>
</dbReference>
<proteinExistence type="inferred from homology"/>
<evidence type="ECO:0000313" key="9">
    <source>
        <dbReference type="WBParaSite" id="TMUE_3000014666.1"/>
    </source>
</evidence>
<dbReference type="GO" id="GO:0033617">
    <property type="term" value="P:mitochondrial respiratory chain complex IV assembly"/>
    <property type="evidence" value="ECO:0007669"/>
    <property type="project" value="TreeGrafter"/>
</dbReference>
<dbReference type="GO" id="GO:0032979">
    <property type="term" value="P:protein insertion into mitochondrial inner membrane from matrix"/>
    <property type="evidence" value="ECO:0007669"/>
    <property type="project" value="TreeGrafter"/>
</dbReference>